<dbReference type="Pfam" id="PF19300">
    <property type="entry name" value="BPD_transp_1_N"/>
    <property type="match status" value="1"/>
</dbReference>
<dbReference type="InterPro" id="IPR000515">
    <property type="entry name" value="MetI-like"/>
</dbReference>
<dbReference type="PANTHER" id="PTHR43163:SF6">
    <property type="entry name" value="DIPEPTIDE TRANSPORT SYSTEM PERMEASE PROTEIN DPPB-RELATED"/>
    <property type="match status" value="1"/>
</dbReference>
<name>A0A4V1EDU1_9BURK</name>
<organism evidence="10 13">
    <name type="scientific">Pseudoduganella umbonata</name>
    <dbReference type="NCBI Taxonomy" id="864828"/>
    <lineage>
        <taxon>Bacteria</taxon>
        <taxon>Pseudomonadati</taxon>
        <taxon>Pseudomonadota</taxon>
        <taxon>Betaproteobacteria</taxon>
        <taxon>Burkholderiales</taxon>
        <taxon>Oxalobacteraceae</taxon>
        <taxon>Telluria group</taxon>
        <taxon>Pseudoduganella</taxon>
    </lineage>
</organism>
<dbReference type="SUPFAM" id="SSF161098">
    <property type="entry name" value="MetI-like"/>
    <property type="match status" value="1"/>
</dbReference>
<feature type="region of interest" description="Disordered" evidence="8">
    <location>
        <begin position="1"/>
        <end position="22"/>
    </location>
</feature>
<keyword evidence="4 7" id="KW-0812">Transmembrane</keyword>
<keyword evidence="3" id="KW-1003">Cell membrane</keyword>
<feature type="domain" description="ABC transmembrane type-1" evidence="9">
    <location>
        <begin position="125"/>
        <end position="331"/>
    </location>
</feature>
<evidence type="ECO:0000259" key="9">
    <source>
        <dbReference type="PROSITE" id="PS50928"/>
    </source>
</evidence>
<dbReference type="Gene3D" id="1.10.3720.10">
    <property type="entry name" value="MetI-like"/>
    <property type="match status" value="1"/>
</dbReference>
<evidence type="ECO:0000256" key="8">
    <source>
        <dbReference type="SAM" id="MobiDB-lite"/>
    </source>
</evidence>
<feature type="transmembrane region" description="Helical" evidence="7">
    <location>
        <begin position="210"/>
        <end position="228"/>
    </location>
</feature>
<feature type="compositionally biased region" description="Low complexity" evidence="8">
    <location>
        <begin position="10"/>
        <end position="22"/>
    </location>
</feature>
<gene>
    <name evidence="11" type="ORF">FCL38_18930</name>
    <name evidence="10" type="ORF">FHS02_006116</name>
</gene>
<dbReference type="GO" id="GO:0005886">
    <property type="term" value="C:plasma membrane"/>
    <property type="evidence" value="ECO:0007669"/>
    <property type="project" value="UniProtKB-SubCell"/>
</dbReference>
<evidence type="ECO:0000256" key="1">
    <source>
        <dbReference type="ARBA" id="ARBA00004651"/>
    </source>
</evidence>
<keyword evidence="12" id="KW-1185">Reference proteome</keyword>
<evidence type="ECO:0000313" key="11">
    <source>
        <dbReference type="EMBL" id="QCP12261.1"/>
    </source>
</evidence>
<protein>
    <submittedName>
        <fullName evidence="11">ABC transporter permease</fullName>
    </submittedName>
    <submittedName>
        <fullName evidence="10">Peptide/nickel transport system permease protein</fullName>
    </submittedName>
</protein>
<feature type="transmembrane region" description="Helical" evidence="7">
    <location>
        <begin position="129"/>
        <end position="152"/>
    </location>
</feature>
<keyword evidence="2 7" id="KW-0813">Transport</keyword>
<keyword evidence="5 7" id="KW-1133">Transmembrane helix</keyword>
<dbReference type="Pfam" id="PF00528">
    <property type="entry name" value="BPD_transp_1"/>
    <property type="match status" value="1"/>
</dbReference>
<dbReference type="EMBL" id="JACHXS010000018">
    <property type="protein sequence ID" value="MBB3225245.1"/>
    <property type="molecule type" value="Genomic_DNA"/>
</dbReference>
<evidence type="ECO:0000313" key="10">
    <source>
        <dbReference type="EMBL" id="MBB3225245.1"/>
    </source>
</evidence>
<accession>A0A4V1EDU1</accession>
<dbReference type="PANTHER" id="PTHR43163">
    <property type="entry name" value="DIPEPTIDE TRANSPORT SYSTEM PERMEASE PROTEIN DPPB-RELATED"/>
    <property type="match status" value="1"/>
</dbReference>
<comment type="subcellular location">
    <subcellularLocation>
        <location evidence="1 7">Cell membrane</location>
        <topology evidence="1 7">Multi-pass membrane protein</topology>
    </subcellularLocation>
</comment>
<evidence type="ECO:0000256" key="4">
    <source>
        <dbReference type="ARBA" id="ARBA00022692"/>
    </source>
</evidence>
<dbReference type="RefSeq" id="WP_137315098.1">
    <property type="nucleotide sequence ID" value="NZ_CP040017.1"/>
</dbReference>
<comment type="similarity">
    <text evidence="7">Belongs to the binding-protein-dependent transport system permease family.</text>
</comment>
<dbReference type="Proteomes" id="UP000584325">
    <property type="component" value="Unassembled WGS sequence"/>
</dbReference>
<reference evidence="11 12" key="1">
    <citation type="submission" date="2019-05" db="EMBL/GenBank/DDBJ databases">
        <title>Draft Genome Sequences of Six Type Strains of the Genus Massilia.</title>
        <authorList>
            <person name="Miess H."/>
            <person name="Frediansyhah A."/>
            <person name="Gross H."/>
        </authorList>
    </citation>
    <scope>NUCLEOTIDE SEQUENCE [LARGE SCALE GENOMIC DNA]</scope>
    <source>
        <strain evidence="11 12">DSMZ 26121</strain>
    </source>
</reference>
<reference evidence="10 13" key="2">
    <citation type="submission" date="2020-08" db="EMBL/GenBank/DDBJ databases">
        <title>Genomic Encyclopedia of Type Strains, Phase III (KMG-III): the genomes of soil and plant-associated and newly described type strains.</title>
        <authorList>
            <person name="Whitman W."/>
        </authorList>
    </citation>
    <scope>NUCLEOTIDE SEQUENCE [LARGE SCALE GENOMIC DNA]</scope>
    <source>
        <strain evidence="10 13">CECT 7753</strain>
    </source>
</reference>
<dbReference type="InterPro" id="IPR035906">
    <property type="entry name" value="MetI-like_sf"/>
</dbReference>
<dbReference type="EMBL" id="CP040017">
    <property type="protein sequence ID" value="QCP12261.1"/>
    <property type="molecule type" value="Genomic_DNA"/>
</dbReference>
<proteinExistence type="inferred from homology"/>
<evidence type="ECO:0000313" key="12">
    <source>
        <dbReference type="Proteomes" id="UP000298763"/>
    </source>
</evidence>
<evidence type="ECO:0000313" key="13">
    <source>
        <dbReference type="Proteomes" id="UP000584325"/>
    </source>
</evidence>
<feature type="transmembrane region" description="Helical" evidence="7">
    <location>
        <begin position="312"/>
        <end position="334"/>
    </location>
</feature>
<evidence type="ECO:0000256" key="2">
    <source>
        <dbReference type="ARBA" id="ARBA00022448"/>
    </source>
</evidence>
<feature type="transmembrane region" description="Helical" evidence="7">
    <location>
        <begin position="164"/>
        <end position="190"/>
    </location>
</feature>
<dbReference type="AlphaFoldDB" id="A0A4V1EDU1"/>
<dbReference type="Proteomes" id="UP000298763">
    <property type="component" value="Chromosome"/>
</dbReference>
<keyword evidence="6 7" id="KW-0472">Membrane</keyword>
<evidence type="ECO:0000256" key="3">
    <source>
        <dbReference type="ARBA" id="ARBA00022475"/>
    </source>
</evidence>
<dbReference type="PROSITE" id="PS50928">
    <property type="entry name" value="ABC_TM1"/>
    <property type="match status" value="1"/>
</dbReference>
<feature type="transmembrane region" description="Helical" evidence="7">
    <location>
        <begin position="273"/>
        <end position="292"/>
    </location>
</feature>
<dbReference type="CDD" id="cd06261">
    <property type="entry name" value="TM_PBP2"/>
    <property type="match status" value="1"/>
</dbReference>
<evidence type="ECO:0000256" key="6">
    <source>
        <dbReference type="ARBA" id="ARBA00023136"/>
    </source>
</evidence>
<dbReference type="OrthoDB" id="9803623at2"/>
<feature type="transmembrane region" description="Helical" evidence="7">
    <location>
        <begin position="39"/>
        <end position="60"/>
    </location>
</feature>
<dbReference type="InterPro" id="IPR045621">
    <property type="entry name" value="BPD_transp_1_N"/>
</dbReference>
<evidence type="ECO:0000256" key="7">
    <source>
        <dbReference type="RuleBase" id="RU363032"/>
    </source>
</evidence>
<dbReference type="GO" id="GO:0071916">
    <property type="term" value="F:dipeptide transmembrane transporter activity"/>
    <property type="evidence" value="ECO:0007669"/>
    <property type="project" value="TreeGrafter"/>
</dbReference>
<sequence length="350" mass="36279">MAHASSPAIAGPAETSAPASPPATARQAWPWLRWLGTRLLAGLGAVLAISVIVFGATQALPSDPARMVLGPEATEASVRTLQRQLGLDRPVPVQYLAWAGQLLQGDLGRSLDSHVPVAALVQARAANSLVLLGCVLAVLAPAAVAIGVALALRRDSALDRHAVALLIALKAIPNFALGIGLVMLFATTVWRVLPAVSLLEPGRSPWLQPQFLVLPAVTLVLAGLPHLARLVRSAMIEALDADYVQAARLRGVPERAVIWTHALPNALIPAIQGLALTLSVLLGGTLVVEVVFTYPGLGSALNAAIEMRDLPVIQAIVLLVAGGVVLINLAADLLTVLLTPRLRTAVAGGA</sequence>
<evidence type="ECO:0000256" key="5">
    <source>
        <dbReference type="ARBA" id="ARBA00022989"/>
    </source>
</evidence>